<protein>
    <submittedName>
        <fullName evidence="1">Uncharacterized protein</fullName>
    </submittedName>
</protein>
<evidence type="ECO:0000313" key="1">
    <source>
        <dbReference type="EMBL" id="KAJ9060228.1"/>
    </source>
</evidence>
<evidence type="ECO:0000313" key="2">
    <source>
        <dbReference type="Proteomes" id="UP001165960"/>
    </source>
</evidence>
<dbReference type="EMBL" id="QTSX02005229">
    <property type="protein sequence ID" value="KAJ9060228.1"/>
    <property type="molecule type" value="Genomic_DNA"/>
</dbReference>
<comment type="caution">
    <text evidence="1">The sequence shown here is derived from an EMBL/GenBank/DDBJ whole genome shotgun (WGS) entry which is preliminary data.</text>
</comment>
<reference evidence="1" key="1">
    <citation type="submission" date="2022-04" db="EMBL/GenBank/DDBJ databases">
        <title>Genome of the entomopathogenic fungus Entomophthora muscae.</title>
        <authorList>
            <person name="Elya C."/>
            <person name="Lovett B.R."/>
            <person name="Lee E."/>
            <person name="Macias A.M."/>
            <person name="Hajek A.E."/>
            <person name="De Bivort B.L."/>
            <person name="Kasson M.T."/>
            <person name="De Fine Licht H.H."/>
            <person name="Stajich J.E."/>
        </authorList>
    </citation>
    <scope>NUCLEOTIDE SEQUENCE</scope>
    <source>
        <strain evidence="1">Berkeley</strain>
    </source>
</reference>
<sequence length="107" mass="11542">MKGIPTTPPPPNTASAQDFSCVPYLELAHLATAFNYKVKIAPTVYMAFQARPTSPVRTQPDSGMGCDNLALYSFLVVLSSCSYVLGSCSGLWLLRSTMSPLFQAVSF</sequence>
<proteinExistence type="predicted"/>
<organism evidence="1 2">
    <name type="scientific">Entomophthora muscae</name>
    <dbReference type="NCBI Taxonomy" id="34485"/>
    <lineage>
        <taxon>Eukaryota</taxon>
        <taxon>Fungi</taxon>
        <taxon>Fungi incertae sedis</taxon>
        <taxon>Zoopagomycota</taxon>
        <taxon>Entomophthoromycotina</taxon>
        <taxon>Entomophthoromycetes</taxon>
        <taxon>Entomophthorales</taxon>
        <taxon>Entomophthoraceae</taxon>
        <taxon>Entomophthora</taxon>
    </lineage>
</organism>
<dbReference type="Proteomes" id="UP001165960">
    <property type="component" value="Unassembled WGS sequence"/>
</dbReference>
<name>A0ACC2SCV1_9FUNG</name>
<gene>
    <name evidence="1" type="ORF">DSO57_1033213</name>
</gene>
<accession>A0ACC2SCV1</accession>
<keyword evidence="2" id="KW-1185">Reference proteome</keyword>